<dbReference type="GO" id="GO:0009451">
    <property type="term" value="P:RNA modification"/>
    <property type="evidence" value="ECO:0007669"/>
    <property type="project" value="InterPro"/>
</dbReference>
<feature type="repeat" description="PPR" evidence="2">
    <location>
        <begin position="517"/>
        <end position="551"/>
    </location>
</feature>
<dbReference type="EMBL" id="JABCRI010000005">
    <property type="protein sequence ID" value="KAF8406708.1"/>
    <property type="molecule type" value="Genomic_DNA"/>
</dbReference>
<dbReference type="Pfam" id="PF20431">
    <property type="entry name" value="E_motif"/>
    <property type="match status" value="1"/>
</dbReference>
<dbReference type="PROSITE" id="PS51375">
    <property type="entry name" value="PPR"/>
    <property type="match status" value="7"/>
</dbReference>
<dbReference type="InterPro" id="IPR046848">
    <property type="entry name" value="E_motif"/>
</dbReference>
<feature type="repeat" description="PPR" evidence="2">
    <location>
        <begin position="113"/>
        <end position="147"/>
    </location>
</feature>
<dbReference type="FunFam" id="1.25.40.10:FF:000344">
    <property type="entry name" value="Pentatricopeptide repeat-containing protein"/>
    <property type="match status" value="1"/>
</dbReference>
<proteinExistence type="predicted"/>
<dbReference type="PANTHER" id="PTHR47926">
    <property type="entry name" value="PENTATRICOPEPTIDE REPEAT-CONTAINING PROTEIN"/>
    <property type="match status" value="1"/>
</dbReference>
<dbReference type="InterPro" id="IPR011990">
    <property type="entry name" value="TPR-like_helical_dom_sf"/>
</dbReference>
<protein>
    <submittedName>
        <fullName evidence="3">Uncharacterized protein</fullName>
    </submittedName>
</protein>
<dbReference type="FunFam" id="1.25.40.10:FF:000227">
    <property type="entry name" value="Pentatricopeptide repeat-containing protein At3g13880"/>
    <property type="match status" value="1"/>
</dbReference>
<feature type="repeat" description="PPR" evidence="2">
    <location>
        <begin position="385"/>
        <end position="415"/>
    </location>
</feature>
<dbReference type="InterPro" id="IPR002885">
    <property type="entry name" value="PPR_rpt"/>
</dbReference>
<evidence type="ECO:0000313" key="3">
    <source>
        <dbReference type="EMBL" id="KAF8406708.1"/>
    </source>
</evidence>
<dbReference type="OMA" id="DETTCRN"/>
<comment type="caution">
    <text evidence="3">The sequence shown here is derived from an EMBL/GenBank/DDBJ whole genome shotgun (WGS) entry which is preliminary data.</text>
</comment>
<evidence type="ECO:0000256" key="1">
    <source>
        <dbReference type="ARBA" id="ARBA00022737"/>
    </source>
</evidence>
<keyword evidence="4" id="KW-1185">Reference proteome</keyword>
<feature type="repeat" description="PPR" evidence="2">
    <location>
        <begin position="552"/>
        <end position="587"/>
    </location>
</feature>
<dbReference type="FunFam" id="1.25.40.10:FF:001079">
    <property type="entry name" value="Pentatricopeptide repeat-containing protein At2g17210"/>
    <property type="match status" value="1"/>
</dbReference>
<name>A0A835DKB3_TETSI</name>
<feature type="repeat" description="PPR" evidence="2">
    <location>
        <begin position="213"/>
        <end position="248"/>
    </location>
</feature>
<sequence>MRLPTILSGTKFPNWSLRMKEPSSKGKWQEVISQYNEMKKAGVQQIDPSLFPHILRACAGLWSLKQGQSVHAYLIKQAFESFTSNSNSTMDFYIKCGALDSALGVFNFMRSRDSVSWNIVIHGCLEQGVSEEGLWLFMQARVASFEPNISTLVLALQACRGGRETHKGLNTHGYIIRSGFSAFSSVLNSLLSMYIDINMECARLLFGEMHDRDVISWSVMIGGYVQGGEARVALWLFRDMLSEVKIEPDGLTVVSVLKACTRVGDIYIGRVVHGHVICRGFSFDLFVGNSLVDMYSKCHDTYSAFKVFNEMPQKNIVSWNSILSGFVRNNQYSEALMMFDSMGKAGIEVDEVTLVNLLQSYKSLVEPVQCKSIHSIVIRRGYESNELVLNSLIDTYAKCNLIELSWKLFERMKRRDMISWSTIIAGFTHCGKPDEAISLFIEMNQVEEKPNAVTMLNLLEACSISAELRRSKWAHGIAIRRALSKEVAVSTAILDMYSKCGAIETSRRVFDQMLEKNIVSWSAMIAAYGMNGLAHEALALLSEMELQGLKPNAVTILSVLSACSHGGLVEEGRSCFEKMVRDHGFEPGLEHYSCMVDMLGRAGKLDSAMDVIKKMPEGVKAGASVWGALLSACRSYGNSELGVGAAHRVLELEPSNSAGYLLASNMYAAGGFWGDAARMRWLVKERGVRVAAGYSLVNVDNEACRFVAGDESHPQSSEIHAVVAQLHSCMKIDERNDVSIFI</sequence>
<dbReference type="NCBIfam" id="TIGR00756">
    <property type="entry name" value="PPR"/>
    <property type="match status" value="7"/>
</dbReference>
<dbReference type="Proteomes" id="UP000655225">
    <property type="component" value="Unassembled WGS sequence"/>
</dbReference>
<dbReference type="AlphaFoldDB" id="A0A835DKB3"/>
<dbReference type="InterPro" id="IPR046960">
    <property type="entry name" value="PPR_At4g14850-like_plant"/>
</dbReference>
<accession>A0A835DKB3</accession>
<dbReference type="Gene3D" id="1.25.40.10">
    <property type="entry name" value="Tetratricopeptide repeat domain"/>
    <property type="match status" value="5"/>
</dbReference>
<dbReference type="Pfam" id="PF01535">
    <property type="entry name" value="PPR"/>
    <property type="match status" value="4"/>
</dbReference>
<dbReference type="PANTHER" id="PTHR47926:SF452">
    <property type="entry name" value="PENTATRICOPEPTIDE REPEAT-CONTAINING PROTEIN"/>
    <property type="match status" value="1"/>
</dbReference>
<dbReference type="GO" id="GO:0003723">
    <property type="term" value="F:RNA binding"/>
    <property type="evidence" value="ECO:0007669"/>
    <property type="project" value="InterPro"/>
</dbReference>
<dbReference type="Pfam" id="PF13041">
    <property type="entry name" value="PPR_2"/>
    <property type="match status" value="3"/>
</dbReference>
<dbReference type="OrthoDB" id="185373at2759"/>
<reference evidence="3 4" key="1">
    <citation type="submission" date="2020-04" db="EMBL/GenBank/DDBJ databases">
        <title>Plant Genome Project.</title>
        <authorList>
            <person name="Zhang R.-G."/>
        </authorList>
    </citation>
    <scope>NUCLEOTIDE SEQUENCE [LARGE SCALE GENOMIC DNA]</scope>
    <source>
        <strain evidence="3">YNK0</strain>
        <tissue evidence="3">Leaf</tissue>
    </source>
</reference>
<evidence type="ECO:0000256" key="2">
    <source>
        <dbReference type="PROSITE-ProRule" id="PRU00708"/>
    </source>
</evidence>
<organism evidence="3 4">
    <name type="scientific">Tetracentron sinense</name>
    <name type="common">Spur-leaf</name>
    <dbReference type="NCBI Taxonomy" id="13715"/>
    <lineage>
        <taxon>Eukaryota</taxon>
        <taxon>Viridiplantae</taxon>
        <taxon>Streptophyta</taxon>
        <taxon>Embryophyta</taxon>
        <taxon>Tracheophyta</taxon>
        <taxon>Spermatophyta</taxon>
        <taxon>Magnoliopsida</taxon>
        <taxon>Trochodendrales</taxon>
        <taxon>Trochodendraceae</taxon>
        <taxon>Tetracentron</taxon>
    </lineage>
</organism>
<evidence type="ECO:0000313" key="4">
    <source>
        <dbReference type="Proteomes" id="UP000655225"/>
    </source>
</evidence>
<keyword evidence="1" id="KW-0677">Repeat</keyword>
<gene>
    <name evidence="3" type="ORF">HHK36_008800</name>
</gene>
<feature type="repeat" description="PPR" evidence="2">
    <location>
        <begin position="416"/>
        <end position="450"/>
    </location>
</feature>
<feature type="repeat" description="PPR" evidence="2">
    <location>
        <begin position="315"/>
        <end position="349"/>
    </location>
</feature>